<dbReference type="EnsemblMetazoa" id="AALFPA23_007866.R10518">
    <property type="protein sequence ID" value="AALFPA23_007866.P10518"/>
    <property type="gene ID" value="AALFPA23_007866"/>
</dbReference>
<keyword evidence="1" id="KW-0175">Coiled coil</keyword>
<dbReference type="PANTHER" id="PTHR47331:SF5">
    <property type="entry name" value="RIBONUCLEASE H"/>
    <property type="match status" value="1"/>
</dbReference>
<name>A0ABM1YCE3_AEDAL</name>
<proteinExistence type="predicted"/>
<evidence type="ECO:0000259" key="2">
    <source>
        <dbReference type="SMART" id="SM00343"/>
    </source>
</evidence>
<keyword evidence="4" id="KW-1185">Reference proteome</keyword>
<reference evidence="4" key="1">
    <citation type="journal article" date="2015" name="Proc. Natl. Acad. Sci. U.S.A.">
        <title>Genome sequence of the Asian Tiger mosquito, Aedes albopictus, reveals insights into its biology, genetics, and evolution.</title>
        <authorList>
            <person name="Chen X.G."/>
            <person name="Jiang X."/>
            <person name="Gu J."/>
            <person name="Xu M."/>
            <person name="Wu Y."/>
            <person name="Deng Y."/>
            <person name="Zhang C."/>
            <person name="Bonizzoni M."/>
            <person name="Dermauw W."/>
            <person name="Vontas J."/>
            <person name="Armbruster P."/>
            <person name="Huang X."/>
            <person name="Yang Y."/>
            <person name="Zhang H."/>
            <person name="He W."/>
            <person name="Peng H."/>
            <person name="Liu Y."/>
            <person name="Wu K."/>
            <person name="Chen J."/>
            <person name="Lirakis M."/>
            <person name="Topalis P."/>
            <person name="Van Leeuwen T."/>
            <person name="Hall A.B."/>
            <person name="Jiang X."/>
            <person name="Thorpe C."/>
            <person name="Mueller R.L."/>
            <person name="Sun C."/>
            <person name="Waterhouse R.M."/>
            <person name="Yan G."/>
            <person name="Tu Z.J."/>
            <person name="Fang X."/>
            <person name="James A.A."/>
        </authorList>
    </citation>
    <scope>NUCLEOTIDE SEQUENCE [LARGE SCALE GENOMIC DNA]</scope>
    <source>
        <strain evidence="4">Foshan</strain>
    </source>
</reference>
<organism evidence="3 4">
    <name type="scientific">Aedes albopictus</name>
    <name type="common">Asian tiger mosquito</name>
    <name type="synonym">Stegomyia albopicta</name>
    <dbReference type="NCBI Taxonomy" id="7160"/>
    <lineage>
        <taxon>Eukaryota</taxon>
        <taxon>Metazoa</taxon>
        <taxon>Ecdysozoa</taxon>
        <taxon>Arthropoda</taxon>
        <taxon>Hexapoda</taxon>
        <taxon>Insecta</taxon>
        <taxon>Pterygota</taxon>
        <taxon>Neoptera</taxon>
        <taxon>Endopterygota</taxon>
        <taxon>Diptera</taxon>
        <taxon>Nematocera</taxon>
        <taxon>Culicoidea</taxon>
        <taxon>Culicidae</taxon>
        <taxon>Culicinae</taxon>
        <taxon>Aedini</taxon>
        <taxon>Aedes</taxon>
        <taxon>Stegomyia</taxon>
    </lineage>
</organism>
<dbReference type="InterPro" id="IPR001878">
    <property type="entry name" value="Znf_CCHC"/>
</dbReference>
<evidence type="ECO:0000313" key="4">
    <source>
        <dbReference type="Proteomes" id="UP000069940"/>
    </source>
</evidence>
<feature type="coiled-coil region" evidence="1">
    <location>
        <begin position="41"/>
        <end position="81"/>
    </location>
</feature>
<dbReference type="InterPro" id="IPR005312">
    <property type="entry name" value="DUF1759"/>
</dbReference>
<accession>A0ABM1YCE3</accession>
<dbReference type="Proteomes" id="UP000069940">
    <property type="component" value="Unassembled WGS sequence"/>
</dbReference>
<evidence type="ECO:0000256" key="1">
    <source>
        <dbReference type="SAM" id="Coils"/>
    </source>
</evidence>
<dbReference type="Gene3D" id="2.40.70.10">
    <property type="entry name" value="Acid Proteases"/>
    <property type="match status" value="1"/>
</dbReference>
<feature type="domain" description="CCHC-type" evidence="2">
    <location>
        <begin position="306"/>
        <end position="322"/>
    </location>
</feature>
<dbReference type="SMART" id="SM00343">
    <property type="entry name" value="ZnF_C2HC"/>
    <property type="match status" value="2"/>
</dbReference>
<sequence length="959" mass="108001">MGRKLKAKIHVRDNIVDFLKRTAKFLASSQAADENQIRFRLEKLEAKWDEFEEAQADIEETDDHEENMEAHREVRENFEEMYFEALIDSSPDLSGIQKFHYLRASLRGDALKLVDSYPMSEANYDVAWNGLVARFSNGYLLKKRHLNAMFEFPKIRKESAIGIHDVIDCFERNTKILDQLGERTSSWGAMLTHLMVSKLDDVTQKRWEEHASDEAELSFAVLLEFLKKQTRVLDAVLVDQKVSTAQGQPTMGGIRSRPPKISVNSATERKVQNCVSCGEQHSIVQCPSFNQLPVDKRLQLSNSKRLCSNCLGRNHLARDCPSKYRCRTCGKKHHSLLHPGFPGSGSTSTFDSEASTAQGVHIAGTTTSDDASGSGGTVTSSLASITTNMAVEHPGKHVFLLTVLLKIKDNWGRTHLARGLLDSGSQANLMSERLCQLLKLPRRAKRVEITGIGQTRRNTAHEVSASISSRILDFSLSMDFLVLGEVTADQPSSSLPLAKWVLPTGMQLADPEFHVSGPIDLVLGSQFYCDFHLLDGGRVQVRRLDSTLPIFVNTVFGWVAAGESERSSTRVSCHLATAEPLDKAIEKFWTIEEMTDKPLRSQEEEDCEQHFQATITRDCTGRYVARYPKKIGFHEKIGDSISTALRRFSQLKRRLNRDANLHRQYSDFLQEYLDMDHMRLVGTVKDVKDEGRTVFYLPHHPVFKESSSTTKVRVVFDGSAKTTTGCSLNDALLTGPVIQDDLIDLMIRFRKHSIALVADVAKMYRQVRIHPDDTPLQRILWRFNQDEPIQIFELQTVTYGLSPSSFIATRALKQLANDVGSKYEHAATAVTEDFYMDDFLSGEDSVAKAKILRDEVQSLMAEGGFELRKWSSNSPEALCDLPPDALEGQPTISKKAMIFVTIYVDDLLIFTNNPDLKKKLKEVLNSRFQMKDFGAAKLCLGLRVTRDRKGGTLHLDQQF</sequence>
<dbReference type="CDD" id="cd00303">
    <property type="entry name" value="retropepsin_like"/>
    <property type="match status" value="1"/>
</dbReference>
<protein>
    <recommendedName>
        <fullName evidence="2">CCHC-type domain-containing protein</fullName>
    </recommendedName>
</protein>
<dbReference type="GeneID" id="134286359"/>
<dbReference type="RefSeq" id="XP_062703955.1">
    <property type="nucleotide sequence ID" value="XM_062847971.1"/>
</dbReference>
<evidence type="ECO:0000313" key="3">
    <source>
        <dbReference type="EnsemblMetazoa" id="AALFPA23_007866.P10518"/>
    </source>
</evidence>
<feature type="domain" description="CCHC-type" evidence="2">
    <location>
        <begin position="273"/>
        <end position="288"/>
    </location>
</feature>
<dbReference type="InterPro" id="IPR013103">
    <property type="entry name" value="RVT_2"/>
</dbReference>
<dbReference type="Pfam" id="PF03564">
    <property type="entry name" value="DUF1759"/>
    <property type="match status" value="1"/>
</dbReference>
<dbReference type="InterPro" id="IPR043502">
    <property type="entry name" value="DNA/RNA_pol_sf"/>
</dbReference>
<dbReference type="SUPFAM" id="SSF56672">
    <property type="entry name" value="DNA/RNA polymerases"/>
    <property type="match status" value="1"/>
</dbReference>
<dbReference type="Gene3D" id="4.10.60.10">
    <property type="entry name" value="Zinc finger, CCHC-type"/>
    <property type="match status" value="1"/>
</dbReference>
<dbReference type="Pfam" id="PF07727">
    <property type="entry name" value="RVT_2"/>
    <property type="match status" value="1"/>
</dbReference>
<dbReference type="InterPro" id="IPR021109">
    <property type="entry name" value="Peptidase_aspartic_dom_sf"/>
</dbReference>
<reference evidence="3" key="2">
    <citation type="submission" date="2025-05" db="UniProtKB">
        <authorList>
            <consortium name="EnsemblMetazoa"/>
        </authorList>
    </citation>
    <scope>IDENTIFICATION</scope>
    <source>
        <strain evidence="3">Foshan</strain>
    </source>
</reference>
<dbReference type="PANTHER" id="PTHR47331">
    <property type="entry name" value="PHD-TYPE DOMAIN-CONTAINING PROTEIN"/>
    <property type="match status" value="1"/>
</dbReference>
<dbReference type="CDD" id="cd01644">
    <property type="entry name" value="RT_pepA17"/>
    <property type="match status" value="1"/>
</dbReference>